<comment type="caution">
    <text evidence="1">The sequence shown here is derived from an EMBL/GenBank/DDBJ whole genome shotgun (WGS) entry which is preliminary data.</text>
</comment>
<dbReference type="Proteomes" id="UP000765509">
    <property type="component" value="Unassembled WGS sequence"/>
</dbReference>
<proteinExistence type="predicted"/>
<dbReference type="AlphaFoldDB" id="A0A9Q3JHJ7"/>
<dbReference type="EMBL" id="AVOT02071716">
    <property type="protein sequence ID" value="MBW0561909.1"/>
    <property type="molecule type" value="Genomic_DNA"/>
</dbReference>
<accession>A0A9Q3JHJ7</accession>
<reference evidence="1" key="1">
    <citation type="submission" date="2021-03" db="EMBL/GenBank/DDBJ databases">
        <title>Draft genome sequence of rust myrtle Austropuccinia psidii MF-1, a brazilian biotype.</title>
        <authorList>
            <person name="Quecine M.C."/>
            <person name="Pachon D.M.R."/>
            <person name="Bonatelli M.L."/>
            <person name="Correr F.H."/>
            <person name="Franceschini L.M."/>
            <person name="Leite T.F."/>
            <person name="Margarido G.R.A."/>
            <person name="Almeida C.A."/>
            <person name="Ferrarezi J.A."/>
            <person name="Labate C.A."/>
        </authorList>
    </citation>
    <scope>NUCLEOTIDE SEQUENCE</scope>
    <source>
        <strain evidence="1">MF-1</strain>
    </source>
</reference>
<keyword evidence="2" id="KW-1185">Reference proteome</keyword>
<organism evidence="1 2">
    <name type="scientific">Austropuccinia psidii MF-1</name>
    <dbReference type="NCBI Taxonomy" id="1389203"/>
    <lineage>
        <taxon>Eukaryota</taxon>
        <taxon>Fungi</taxon>
        <taxon>Dikarya</taxon>
        <taxon>Basidiomycota</taxon>
        <taxon>Pucciniomycotina</taxon>
        <taxon>Pucciniomycetes</taxon>
        <taxon>Pucciniales</taxon>
        <taxon>Sphaerophragmiaceae</taxon>
        <taxon>Austropuccinia</taxon>
    </lineage>
</organism>
<sequence>MYGMAIFNRKNRYLTIGKSKDEKSSFNINHMTNDKIRKDLLEDFKIAQYGTHLTSNMKLNSVNVLGKCRKAFVIGDELLGKIGGHDIELYLDLERAYPPMVKRPTYPDSLGTRKEA</sequence>
<name>A0A9Q3JHJ7_9BASI</name>
<gene>
    <name evidence="1" type="ORF">O181_101624</name>
</gene>
<protein>
    <submittedName>
        <fullName evidence="1">Uncharacterized protein</fullName>
    </submittedName>
</protein>
<evidence type="ECO:0000313" key="2">
    <source>
        <dbReference type="Proteomes" id="UP000765509"/>
    </source>
</evidence>
<evidence type="ECO:0000313" key="1">
    <source>
        <dbReference type="EMBL" id="MBW0561909.1"/>
    </source>
</evidence>